<evidence type="ECO:0000259" key="1">
    <source>
        <dbReference type="Pfam" id="PF01370"/>
    </source>
</evidence>
<dbReference type="Pfam" id="PF01370">
    <property type="entry name" value="Epimerase"/>
    <property type="match status" value="1"/>
</dbReference>
<gene>
    <name evidence="2" type="ORF">LCGC14_1945460</name>
</gene>
<dbReference type="AlphaFoldDB" id="A0A0F9HXC0"/>
<protein>
    <recommendedName>
        <fullName evidence="1">NAD-dependent epimerase/dehydratase domain-containing protein</fullName>
    </recommendedName>
</protein>
<dbReference type="PANTHER" id="PTHR43245">
    <property type="entry name" value="BIFUNCTIONAL POLYMYXIN RESISTANCE PROTEIN ARNA"/>
    <property type="match status" value="1"/>
</dbReference>
<dbReference type="SUPFAM" id="SSF51735">
    <property type="entry name" value="NAD(P)-binding Rossmann-fold domains"/>
    <property type="match status" value="1"/>
</dbReference>
<dbReference type="InterPro" id="IPR001509">
    <property type="entry name" value="Epimerase_deHydtase"/>
</dbReference>
<feature type="domain" description="NAD-dependent epimerase/dehydratase" evidence="1">
    <location>
        <begin position="4"/>
        <end position="232"/>
    </location>
</feature>
<evidence type="ECO:0000313" key="2">
    <source>
        <dbReference type="EMBL" id="KKL86365.1"/>
    </source>
</evidence>
<dbReference type="PANTHER" id="PTHR43245:SF23">
    <property type="entry name" value="NAD(P)-BINDING DOMAIN-CONTAINING PROTEIN"/>
    <property type="match status" value="1"/>
</dbReference>
<comment type="caution">
    <text evidence="2">The sequence shown here is derived from an EMBL/GenBank/DDBJ whole genome shotgun (WGS) entry which is preliminary data.</text>
</comment>
<accession>A0A0F9HXC0</accession>
<name>A0A0F9HXC0_9ZZZZ</name>
<organism evidence="2">
    <name type="scientific">marine sediment metagenome</name>
    <dbReference type="NCBI Taxonomy" id="412755"/>
    <lineage>
        <taxon>unclassified sequences</taxon>
        <taxon>metagenomes</taxon>
        <taxon>ecological metagenomes</taxon>
    </lineage>
</organism>
<dbReference type="Gene3D" id="3.40.50.720">
    <property type="entry name" value="NAD(P)-binding Rossmann-like Domain"/>
    <property type="match status" value="1"/>
</dbReference>
<dbReference type="InterPro" id="IPR036291">
    <property type="entry name" value="NAD(P)-bd_dom_sf"/>
</dbReference>
<dbReference type="InterPro" id="IPR050177">
    <property type="entry name" value="Lipid_A_modif_metabolic_enz"/>
</dbReference>
<reference evidence="2" key="1">
    <citation type="journal article" date="2015" name="Nature">
        <title>Complex archaea that bridge the gap between prokaryotes and eukaryotes.</title>
        <authorList>
            <person name="Spang A."/>
            <person name="Saw J.H."/>
            <person name="Jorgensen S.L."/>
            <person name="Zaremba-Niedzwiedzka K."/>
            <person name="Martijn J."/>
            <person name="Lind A.E."/>
            <person name="van Eijk R."/>
            <person name="Schleper C."/>
            <person name="Guy L."/>
            <person name="Ettema T.J."/>
        </authorList>
    </citation>
    <scope>NUCLEOTIDE SEQUENCE</scope>
</reference>
<sequence>MNNILVVGGAGYVGGAIVDNLLRESSWVNTIPGAQNFKVTVYDNLLYEDSYRKDVDFVFGDIRDKEKLLPLLNKADSVIWLAALVGDGACQINQALTKELNEDSVGWLAENFEGRIVFLSTCSVYGAQDVLLDEDSTTNPLSVYAITKLNAEKHLENKNAIIYRLGTLFGVGDIFSRIRLDLVVNILTVRAHMEGKIDVFGGEQFRPLLHVKDVAETVVNNLYSPAQGIYNIHKQNVRIIDLAYQVRNHFPDMQINHTDIPFQDTRNYRVSSNKALTGLKFDPTHSIDEVIEELKYLVETKRIKDLNNARYSNQAYLKEIDYGKT</sequence>
<dbReference type="EMBL" id="LAZR01021138">
    <property type="protein sequence ID" value="KKL86365.1"/>
    <property type="molecule type" value="Genomic_DNA"/>
</dbReference>
<dbReference type="CDD" id="cd08946">
    <property type="entry name" value="SDR_e"/>
    <property type="match status" value="1"/>
</dbReference>
<proteinExistence type="predicted"/>